<keyword evidence="4" id="KW-0949">S-adenosyl-L-methionine</keyword>
<dbReference type="eggNOG" id="COG2189">
    <property type="taxonomic scope" value="Bacteria"/>
</dbReference>
<evidence type="ECO:0000256" key="4">
    <source>
        <dbReference type="ARBA" id="ARBA00022691"/>
    </source>
</evidence>
<comment type="caution">
    <text evidence="6">The sequence shown here is derived from an EMBL/GenBank/DDBJ whole genome shotgun (WGS) entry which is preliminary data.</text>
</comment>
<dbReference type="InterPro" id="IPR002295">
    <property type="entry name" value="N4/N6-MTase_EcoPI_Mod-like"/>
</dbReference>
<dbReference type="EMBL" id="AVPL01000025">
    <property type="protein sequence ID" value="KGN41032.1"/>
    <property type="molecule type" value="Genomic_DNA"/>
</dbReference>
<sequence length="663" mass="74403">MAKHAGRLELTWTDKDKALLSSGDGEYDYTFADRRDPRVLEVRLLHRVGEFTVPTPATRPDDLPPPTTENLLITGDAMHALDALRRTPEWMERYVGKVKMVYIDPPFNTGQTFDNYEDLLDHSIWLTMLRDRLRQVEPLLANDGCVWVHLDHVESHRCRVVLDEVFGINNFVAEVAWQKSDNTRSNNAGFSTSHDSLLVYRKTEAWVPNRMVRAAALDVKYTSPDGDPERWFDGPTTVRGDRKHHDYIHAIQHPITGELIYPTKSRHWAKSRDWIIDQISQYAPYEFRDIGDATRRAAVCGIDPTEIRQHVEAVMLAVPLEEAAVLARKRYDEGNWPDILLRSGGRGGIGFKLRIPTSGSVPTTWWRFDEVGSNRTAKSEIKALFPNDHAFDTPKPERLLQRIISISTQPGDIVLDCFAGSGTTAAVAHKTGRRWITTEIRPTTVEKFTLRRLDKVIKGEDDGGITVAVDRVPWTDRVGDEVELPAGMLPEAAQEFTSVLKKVIEHVGERGVALDTSTLSALRDAVKTKPARTRIWHGGGSFTHLKVGKSMYEVDEDTGDLLLSEAAVNGIWSKAVAAQLKFTLTPDHPVFCGIRGRQRLAVIDGVADEIVVRTVVENLAVKERAVIVAKVVLPEADSLLQRLSPGSRLKKAPRDLFPKRTVK</sequence>
<dbReference type="Gene3D" id="3.40.50.150">
    <property type="entry name" value="Vaccinia Virus protein VP39"/>
    <property type="match status" value="1"/>
</dbReference>
<dbReference type="PRINTS" id="PR00506">
    <property type="entry name" value="D21N6MTFRASE"/>
</dbReference>
<organism evidence="6 7">
    <name type="scientific">Knoellia aerolata DSM 18566</name>
    <dbReference type="NCBI Taxonomy" id="1385519"/>
    <lineage>
        <taxon>Bacteria</taxon>
        <taxon>Bacillati</taxon>
        <taxon>Actinomycetota</taxon>
        <taxon>Actinomycetes</taxon>
        <taxon>Micrococcales</taxon>
        <taxon>Intrasporangiaceae</taxon>
        <taxon>Knoellia</taxon>
    </lineage>
</organism>
<feature type="domain" description="DNA methylase N-4/N-6" evidence="5">
    <location>
        <begin position="358"/>
        <end position="446"/>
    </location>
</feature>
<evidence type="ECO:0000313" key="6">
    <source>
        <dbReference type="EMBL" id="KGN41032.1"/>
    </source>
</evidence>
<dbReference type="InterPro" id="IPR002941">
    <property type="entry name" value="DNA_methylase_N4/N6"/>
</dbReference>
<comment type="similarity">
    <text evidence="1">Belongs to the N(4)/N(6)-methyltransferase family.</text>
</comment>
<name>A0A0A0JYA0_9MICO</name>
<dbReference type="SUPFAM" id="SSF53335">
    <property type="entry name" value="S-adenosyl-L-methionine-dependent methyltransferases"/>
    <property type="match status" value="1"/>
</dbReference>
<dbReference type="RefSeq" id="WP_035937450.1">
    <property type="nucleotide sequence ID" value="NZ_AVPL01000025.1"/>
</dbReference>
<dbReference type="GO" id="GO:0003677">
    <property type="term" value="F:DNA binding"/>
    <property type="evidence" value="ECO:0007669"/>
    <property type="project" value="InterPro"/>
</dbReference>
<dbReference type="STRING" id="1385519.N801_09730"/>
<keyword evidence="2 6" id="KW-0489">Methyltransferase</keyword>
<dbReference type="InterPro" id="IPR002052">
    <property type="entry name" value="DNA_methylase_N6_adenine_CS"/>
</dbReference>
<dbReference type="Proteomes" id="UP000030013">
    <property type="component" value="Unassembled WGS sequence"/>
</dbReference>
<evidence type="ECO:0000259" key="5">
    <source>
        <dbReference type="Pfam" id="PF01555"/>
    </source>
</evidence>
<proteinExistence type="inferred from homology"/>
<dbReference type="GO" id="GO:0008170">
    <property type="term" value="F:N-methyltransferase activity"/>
    <property type="evidence" value="ECO:0007669"/>
    <property type="project" value="InterPro"/>
</dbReference>
<evidence type="ECO:0000256" key="2">
    <source>
        <dbReference type="ARBA" id="ARBA00022603"/>
    </source>
</evidence>
<keyword evidence="7" id="KW-1185">Reference proteome</keyword>
<feature type="domain" description="DNA methylase N-4/N-6" evidence="5">
    <location>
        <begin position="98"/>
        <end position="210"/>
    </location>
</feature>
<evidence type="ECO:0000313" key="7">
    <source>
        <dbReference type="Proteomes" id="UP000030013"/>
    </source>
</evidence>
<accession>A0A0A0JYA0</accession>
<dbReference type="InterPro" id="IPR029063">
    <property type="entry name" value="SAM-dependent_MTases_sf"/>
</dbReference>
<dbReference type="GO" id="GO:0032259">
    <property type="term" value="P:methylation"/>
    <property type="evidence" value="ECO:0007669"/>
    <property type="project" value="UniProtKB-KW"/>
</dbReference>
<keyword evidence="3" id="KW-0808">Transferase</keyword>
<reference evidence="6 7" key="1">
    <citation type="submission" date="2013-08" db="EMBL/GenBank/DDBJ databases">
        <title>The genome sequence of Knoellia aerolata.</title>
        <authorList>
            <person name="Zhu W."/>
            <person name="Wang G."/>
        </authorList>
    </citation>
    <scope>NUCLEOTIDE SEQUENCE [LARGE SCALE GENOMIC DNA]</scope>
    <source>
        <strain evidence="6 7">DSM 18566</strain>
    </source>
</reference>
<evidence type="ECO:0000256" key="1">
    <source>
        <dbReference type="ARBA" id="ARBA00006594"/>
    </source>
</evidence>
<gene>
    <name evidence="6" type="ORF">N801_09730</name>
</gene>
<dbReference type="PROSITE" id="PS00092">
    <property type="entry name" value="N6_MTASE"/>
    <property type="match status" value="1"/>
</dbReference>
<dbReference type="AlphaFoldDB" id="A0A0A0JYA0"/>
<evidence type="ECO:0000256" key="3">
    <source>
        <dbReference type="ARBA" id="ARBA00022679"/>
    </source>
</evidence>
<protein>
    <submittedName>
        <fullName evidence="6">DNA methylase</fullName>
    </submittedName>
</protein>
<dbReference type="OrthoDB" id="9773060at2"/>
<dbReference type="Pfam" id="PF01555">
    <property type="entry name" value="N6_N4_Mtase"/>
    <property type="match status" value="2"/>
</dbReference>